<feature type="region of interest" description="Disordered" evidence="1">
    <location>
        <begin position="1"/>
        <end position="39"/>
    </location>
</feature>
<comment type="caution">
    <text evidence="2">The sequence shown here is derived from an EMBL/GenBank/DDBJ whole genome shotgun (WGS) entry which is preliminary data.</text>
</comment>
<feature type="compositionally biased region" description="Basic and acidic residues" evidence="1">
    <location>
        <begin position="1"/>
        <end position="11"/>
    </location>
</feature>
<dbReference type="EMBL" id="MU865328">
    <property type="protein sequence ID" value="KAK4227665.1"/>
    <property type="molecule type" value="Genomic_DNA"/>
</dbReference>
<name>A0AAN7BQK9_9PEZI</name>
<evidence type="ECO:0000313" key="3">
    <source>
        <dbReference type="Proteomes" id="UP001301958"/>
    </source>
</evidence>
<accession>A0AAN7BQK9</accession>
<dbReference type="Proteomes" id="UP001301958">
    <property type="component" value="Unassembled WGS sequence"/>
</dbReference>
<dbReference type="AlphaFoldDB" id="A0AAN7BQK9"/>
<feature type="compositionally biased region" description="Pro residues" evidence="1">
    <location>
        <begin position="18"/>
        <end position="30"/>
    </location>
</feature>
<reference evidence="2" key="1">
    <citation type="journal article" date="2023" name="Mol. Phylogenet. Evol.">
        <title>Genome-scale phylogeny and comparative genomics of the fungal order Sordariales.</title>
        <authorList>
            <person name="Hensen N."/>
            <person name="Bonometti L."/>
            <person name="Westerberg I."/>
            <person name="Brannstrom I.O."/>
            <person name="Guillou S."/>
            <person name="Cros-Aarteil S."/>
            <person name="Calhoun S."/>
            <person name="Haridas S."/>
            <person name="Kuo A."/>
            <person name="Mondo S."/>
            <person name="Pangilinan J."/>
            <person name="Riley R."/>
            <person name="LaButti K."/>
            <person name="Andreopoulos B."/>
            <person name="Lipzen A."/>
            <person name="Chen C."/>
            <person name="Yan M."/>
            <person name="Daum C."/>
            <person name="Ng V."/>
            <person name="Clum A."/>
            <person name="Steindorff A."/>
            <person name="Ohm R.A."/>
            <person name="Martin F."/>
            <person name="Silar P."/>
            <person name="Natvig D.O."/>
            <person name="Lalanne C."/>
            <person name="Gautier V."/>
            <person name="Ament-Velasquez S.L."/>
            <person name="Kruys A."/>
            <person name="Hutchinson M.I."/>
            <person name="Powell A.J."/>
            <person name="Barry K."/>
            <person name="Miller A.N."/>
            <person name="Grigoriev I.V."/>
            <person name="Debuchy R."/>
            <person name="Gladieux P."/>
            <person name="Hiltunen Thoren M."/>
            <person name="Johannesson H."/>
        </authorList>
    </citation>
    <scope>NUCLEOTIDE SEQUENCE</scope>
    <source>
        <strain evidence="2">CBS 990.96</strain>
    </source>
</reference>
<evidence type="ECO:0000256" key="1">
    <source>
        <dbReference type="SAM" id="MobiDB-lite"/>
    </source>
</evidence>
<gene>
    <name evidence="2" type="ORF">QBC38DRAFT_477061</name>
</gene>
<reference evidence="2" key="2">
    <citation type="submission" date="2023-05" db="EMBL/GenBank/DDBJ databases">
        <authorList>
            <consortium name="Lawrence Berkeley National Laboratory"/>
            <person name="Steindorff A."/>
            <person name="Hensen N."/>
            <person name="Bonometti L."/>
            <person name="Westerberg I."/>
            <person name="Brannstrom I.O."/>
            <person name="Guillou S."/>
            <person name="Cros-Aarteil S."/>
            <person name="Calhoun S."/>
            <person name="Haridas S."/>
            <person name="Kuo A."/>
            <person name="Mondo S."/>
            <person name="Pangilinan J."/>
            <person name="Riley R."/>
            <person name="Labutti K."/>
            <person name="Andreopoulos B."/>
            <person name="Lipzen A."/>
            <person name="Chen C."/>
            <person name="Yanf M."/>
            <person name="Daum C."/>
            <person name="Ng V."/>
            <person name="Clum A."/>
            <person name="Ohm R."/>
            <person name="Martin F."/>
            <person name="Silar P."/>
            <person name="Natvig D."/>
            <person name="Lalanne C."/>
            <person name="Gautier V."/>
            <person name="Ament-Velasquez S.L."/>
            <person name="Kruys A."/>
            <person name="Hutchinson M.I."/>
            <person name="Powell A.J."/>
            <person name="Barry K."/>
            <person name="Miller A.N."/>
            <person name="Grigoriev I.V."/>
            <person name="Debuchy R."/>
            <person name="Gladieux P."/>
            <person name="Thoren M.H."/>
            <person name="Johannesson H."/>
        </authorList>
    </citation>
    <scope>NUCLEOTIDE SEQUENCE</scope>
    <source>
        <strain evidence="2">CBS 990.96</strain>
    </source>
</reference>
<keyword evidence="3" id="KW-1185">Reference proteome</keyword>
<organism evidence="2 3">
    <name type="scientific">Podospora fimiseda</name>
    <dbReference type="NCBI Taxonomy" id="252190"/>
    <lineage>
        <taxon>Eukaryota</taxon>
        <taxon>Fungi</taxon>
        <taxon>Dikarya</taxon>
        <taxon>Ascomycota</taxon>
        <taxon>Pezizomycotina</taxon>
        <taxon>Sordariomycetes</taxon>
        <taxon>Sordariomycetidae</taxon>
        <taxon>Sordariales</taxon>
        <taxon>Podosporaceae</taxon>
        <taxon>Podospora</taxon>
    </lineage>
</organism>
<sequence length="89" mass="10288">MDKIVTVKETDNNNTHPPSQPTTTFPPPPKQAWQHDTTETAESVWYLERTANKESNWRGTWILEAKDIEAIDWETVEMSPGLNDVYTWA</sequence>
<proteinExistence type="predicted"/>
<protein>
    <submittedName>
        <fullName evidence="2">Uncharacterized protein</fullName>
    </submittedName>
</protein>
<evidence type="ECO:0000313" key="2">
    <source>
        <dbReference type="EMBL" id="KAK4227665.1"/>
    </source>
</evidence>